<name>A0AAN7TE10_9EURO</name>
<gene>
    <name evidence="2" type="ORF">LTR05_001134</name>
</gene>
<keyword evidence="3" id="KW-1185">Reference proteome</keyword>
<dbReference type="EMBL" id="JAVRRJ010000001">
    <property type="protein sequence ID" value="KAK5090956.1"/>
    <property type="molecule type" value="Genomic_DNA"/>
</dbReference>
<organism evidence="2 3">
    <name type="scientific">Lithohypha guttulata</name>
    <dbReference type="NCBI Taxonomy" id="1690604"/>
    <lineage>
        <taxon>Eukaryota</taxon>
        <taxon>Fungi</taxon>
        <taxon>Dikarya</taxon>
        <taxon>Ascomycota</taxon>
        <taxon>Pezizomycotina</taxon>
        <taxon>Eurotiomycetes</taxon>
        <taxon>Chaetothyriomycetidae</taxon>
        <taxon>Chaetothyriales</taxon>
        <taxon>Trichomeriaceae</taxon>
        <taxon>Lithohypha</taxon>
    </lineage>
</organism>
<accession>A0AAN7TE10</accession>
<feature type="compositionally biased region" description="Polar residues" evidence="1">
    <location>
        <begin position="21"/>
        <end position="30"/>
    </location>
</feature>
<feature type="region of interest" description="Disordered" evidence="1">
    <location>
        <begin position="1"/>
        <end position="34"/>
    </location>
</feature>
<dbReference type="Proteomes" id="UP001309876">
    <property type="component" value="Unassembled WGS sequence"/>
</dbReference>
<proteinExistence type="predicted"/>
<sequence>MAESPQSKDKQPQPRPVSSGKPVQQPQEPNQDLVLIDQYGMPAENSTVDWSHTVLSWGDREEAEAKSFVLGKVFHGEIVRWREDEWRQGLYGHPSDPQSRSRTGWVVKRHNSPQQAFTGPTIAAPANSFPSLPELEGDDSFIREADDFIAQLNRGNANSVQQPSSYQGIPGQTAHRCSHGPVVSFSHKGLPRPRLQKAGRRAKDAISNFEREGSEGKENTEDGQ</sequence>
<reference evidence="2 3" key="1">
    <citation type="submission" date="2023-08" db="EMBL/GenBank/DDBJ databases">
        <title>Black Yeasts Isolated from many extreme environments.</title>
        <authorList>
            <person name="Coleine C."/>
            <person name="Stajich J.E."/>
            <person name="Selbmann L."/>
        </authorList>
    </citation>
    <scope>NUCLEOTIDE SEQUENCE [LARGE SCALE GENOMIC DNA]</scope>
    <source>
        <strain evidence="2 3">CCFEE 5910</strain>
    </source>
</reference>
<feature type="compositionally biased region" description="Basic residues" evidence="1">
    <location>
        <begin position="189"/>
        <end position="200"/>
    </location>
</feature>
<evidence type="ECO:0000256" key="1">
    <source>
        <dbReference type="SAM" id="MobiDB-lite"/>
    </source>
</evidence>
<protein>
    <submittedName>
        <fullName evidence="2">Uncharacterized protein</fullName>
    </submittedName>
</protein>
<evidence type="ECO:0000313" key="2">
    <source>
        <dbReference type="EMBL" id="KAK5090956.1"/>
    </source>
</evidence>
<feature type="compositionally biased region" description="Basic and acidic residues" evidence="1">
    <location>
        <begin position="201"/>
        <end position="224"/>
    </location>
</feature>
<evidence type="ECO:0000313" key="3">
    <source>
        <dbReference type="Proteomes" id="UP001309876"/>
    </source>
</evidence>
<feature type="region of interest" description="Disordered" evidence="1">
    <location>
        <begin position="184"/>
        <end position="224"/>
    </location>
</feature>
<dbReference type="AlphaFoldDB" id="A0AAN7TE10"/>
<comment type="caution">
    <text evidence="2">The sequence shown here is derived from an EMBL/GenBank/DDBJ whole genome shotgun (WGS) entry which is preliminary data.</text>
</comment>
<feature type="compositionally biased region" description="Basic and acidic residues" evidence="1">
    <location>
        <begin position="1"/>
        <end position="12"/>
    </location>
</feature>